<name>A0A7L5NVG8_EUGGR</name>
<keyword evidence="2 4" id="KW-0689">Ribosomal protein</keyword>
<evidence type="ECO:0000256" key="1">
    <source>
        <dbReference type="ARBA" id="ARBA00005251"/>
    </source>
</evidence>
<comment type="similarity">
    <text evidence="1 4">Belongs to the universal ribosomal protein uS9 family.</text>
</comment>
<proteinExistence type="evidence at transcript level"/>
<dbReference type="GO" id="GO:0003723">
    <property type="term" value="F:RNA binding"/>
    <property type="evidence" value="ECO:0007669"/>
    <property type="project" value="TreeGrafter"/>
</dbReference>
<dbReference type="InterPro" id="IPR014721">
    <property type="entry name" value="Ribsml_uS5_D2-typ_fold_subgr"/>
</dbReference>
<feature type="compositionally biased region" description="Basic residues" evidence="5">
    <location>
        <begin position="142"/>
        <end position="151"/>
    </location>
</feature>
<evidence type="ECO:0000256" key="4">
    <source>
        <dbReference type="RuleBase" id="RU003815"/>
    </source>
</evidence>
<evidence type="ECO:0000256" key="2">
    <source>
        <dbReference type="ARBA" id="ARBA00022980"/>
    </source>
</evidence>
<reference evidence="6" key="1">
    <citation type="submission" date="2020-06" db="EMBL/GenBank/DDBJ databases">
        <title>Cryo-EM structure of the highly atypical cytoplasmic ribosome of Euglena gracilis.</title>
        <authorList>
            <person name="Matzov D."/>
            <person name="Taoka M."/>
            <person name="Nobe Y."/>
            <person name="Yamauchi Y."/>
            <person name="Halfon Y."/>
            <person name="Asis N."/>
            <person name="Zimermann E."/>
            <person name="Rozenberg H."/>
            <person name="Bashan A."/>
            <person name="Bushan S."/>
            <person name="Isobe T."/>
            <person name="Gray M.W."/>
            <person name="Yonath A."/>
            <person name="Shalev-Benami M."/>
        </authorList>
    </citation>
    <scope>NUCLEOTIDE SEQUENCE</scope>
    <source>
        <strain evidence="6">Z</strain>
    </source>
</reference>
<accession>A0A7L5NVG8</accession>
<dbReference type="AlphaFoldDB" id="A0A7L5NVG8"/>
<dbReference type="GO" id="GO:0000462">
    <property type="term" value="P:maturation of SSU-rRNA from tricistronic rRNA transcript (SSU-rRNA, 5.8S rRNA, LSU-rRNA)"/>
    <property type="evidence" value="ECO:0007669"/>
    <property type="project" value="TreeGrafter"/>
</dbReference>
<dbReference type="NCBIfam" id="NF001749">
    <property type="entry name" value="PRK00474.1"/>
    <property type="match status" value="1"/>
</dbReference>
<dbReference type="PANTHER" id="PTHR21569">
    <property type="entry name" value="RIBOSOMAL PROTEIN S9"/>
    <property type="match status" value="1"/>
</dbReference>
<dbReference type="GO" id="GO:0006412">
    <property type="term" value="P:translation"/>
    <property type="evidence" value="ECO:0007669"/>
    <property type="project" value="InterPro"/>
</dbReference>
<keyword evidence="3 4" id="KW-0687">Ribonucleoprotein</keyword>
<dbReference type="SUPFAM" id="SSF54211">
    <property type="entry name" value="Ribosomal protein S5 domain 2-like"/>
    <property type="match status" value="1"/>
</dbReference>
<dbReference type="PROSITE" id="PS00360">
    <property type="entry name" value="RIBOSOMAL_S9"/>
    <property type="match status" value="1"/>
</dbReference>
<dbReference type="Pfam" id="PF00380">
    <property type="entry name" value="Ribosomal_S9"/>
    <property type="match status" value="1"/>
</dbReference>
<feature type="region of interest" description="Disordered" evidence="5">
    <location>
        <begin position="131"/>
        <end position="151"/>
    </location>
</feature>
<dbReference type="Gene3D" id="3.30.230.10">
    <property type="match status" value="1"/>
</dbReference>
<dbReference type="InterPro" id="IPR000754">
    <property type="entry name" value="Ribosomal_uS9"/>
</dbReference>
<organism evidence="6">
    <name type="scientific">Euglena gracilis</name>
    <dbReference type="NCBI Taxonomy" id="3039"/>
    <lineage>
        <taxon>Eukaryota</taxon>
        <taxon>Discoba</taxon>
        <taxon>Euglenozoa</taxon>
        <taxon>Euglenida</taxon>
        <taxon>Spirocuta</taxon>
        <taxon>Euglenophyceae</taxon>
        <taxon>Euglenales</taxon>
        <taxon>Euglenaceae</taxon>
        <taxon>Euglena</taxon>
    </lineage>
</organism>
<protein>
    <submittedName>
        <fullName evidence="6">40S small subunit ribosomal protein uS9</fullName>
    </submittedName>
</protein>
<dbReference type="InterPro" id="IPR020574">
    <property type="entry name" value="Ribosomal_uS9_CS"/>
</dbReference>
<dbReference type="PANTHER" id="PTHR21569:SF16">
    <property type="entry name" value="RIBOSOMAL PROTEIN S16"/>
    <property type="match status" value="1"/>
</dbReference>
<sequence length="151" mass="17195">MADRKKLAESKKQKVMTFGKKKHAIAVVTCNKGKGLVKCNGVPIDLLQPEPLRLKVMEPILIAGKHRFRNVDMRIRVRGGGQTSQLYAVRQAIAKALVAYYQKYVDEAQKLEIKDAYLQYDRTLLVADPRRTEPKKFGGHGARARRTKSYR</sequence>
<evidence type="ECO:0000313" key="6">
    <source>
        <dbReference type="EMBL" id="QLA09570.1"/>
    </source>
</evidence>
<dbReference type="GO" id="GO:0003735">
    <property type="term" value="F:structural constituent of ribosome"/>
    <property type="evidence" value="ECO:0007669"/>
    <property type="project" value="InterPro"/>
</dbReference>
<evidence type="ECO:0000256" key="5">
    <source>
        <dbReference type="SAM" id="MobiDB-lite"/>
    </source>
</evidence>
<dbReference type="FunFam" id="3.30.230.10:FF:000007">
    <property type="entry name" value="40S ribosomal protein S16"/>
    <property type="match status" value="1"/>
</dbReference>
<evidence type="ECO:0000256" key="3">
    <source>
        <dbReference type="ARBA" id="ARBA00023274"/>
    </source>
</evidence>
<dbReference type="GO" id="GO:0022627">
    <property type="term" value="C:cytosolic small ribosomal subunit"/>
    <property type="evidence" value="ECO:0007669"/>
    <property type="project" value="TreeGrafter"/>
</dbReference>
<dbReference type="EMBL" id="MT583839">
    <property type="protein sequence ID" value="QLA09570.1"/>
    <property type="molecule type" value="mRNA"/>
</dbReference>
<dbReference type="InterPro" id="IPR020568">
    <property type="entry name" value="Ribosomal_Su5_D2-typ_SF"/>
</dbReference>